<dbReference type="PROSITE" id="PS00688">
    <property type="entry name" value="SIGMA54_INTERACT_3"/>
    <property type="match status" value="1"/>
</dbReference>
<protein>
    <submittedName>
        <fullName evidence="9">Sigma-54-dependent Fis family transcriptional regulator</fullName>
    </submittedName>
</protein>
<evidence type="ECO:0000259" key="7">
    <source>
        <dbReference type="PROSITE" id="PS50045"/>
    </source>
</evidence>
<sequence>MNEYPSRNPRLLIVDDDPLITETLGFVLGDAFDIVTAHTRQEGVETLRRLPAPPELALVDLGLPPAEHRPDEGFALIGELLAHDARMRIIVLSGQNDESNARHARALGAIDFVPKPALPQVLRAALARALQLRNAESVADADRPPGGLIGQSVAMQKLRTQIEQFAESRFPVLIEGESGSGKDVVASCCLHQQTSRRGRPLLALNCAAISPSLVEPTLFGYARGAFTGAVAAKAGYFEDAQDGTLFLDEIGELPLDLQPKLLRVLENGEYQRVGETQTRVSRARIIAATNRDLRAEVRAGRFRADLYHRLSVFTISVPPLRDMEQDRLRLLDHFRDQLARQSGQAPFVLDAAARARLADYRFPGNVRELRNIAIRLSAKFAGKVVGLKDLEAELDLPAAAELAREAEDIDAAALRHLQGQANFSLDETLRRWEGSYIEAALGLTHGNVSQAARLLGINRTTLYNRMELLSRDRSFDRTPGPAAAN</sequence>
<dbReference type="Gene3D" id="1.10.10.60">
    <property type="entry name" value="Homeodomain-like"/>
    <property type="match status" value="1"/>
</dbReference>
<dbReference type="PANTHER" id="PTHR32071">
    <property type="entry name" value="TRANSCRIPTIONAL REGULATORY PROTEIN"/>
    <property type="match status" value="1"/>
</dbReference>
<evidence type="ECO:0000256" key="3">
    <source>
        <dbReference type="ARBA" id="ARBA00023015"/>
    </source>
</evidence>
<dbReference type="PROSITE" id="PS50110">
    <property type="entry name" value="RESPONSE_REGULATORY"/>
    <property type="match status" value="1"/>
</dbReference>
<dbReference type="InterPro" id="IPR002078">
    <property type="entry name" value="Sigma_54_int"/>
</dbReference>
<dbReference type="EMBL" id="JADJEV010000005">
    <property type="protein sequence ID" value="MBK6975174.1"/>
    <property type="molecule type" value="Genomic_DNA"/>
</dbReference>
<dbReference type="InterPro" id="IPR025662">
    <property type="entry name" value="Sigma_54_int_dom_ATP-bd_1"/>
</dbReference>
<dbReference type="GO" id="GO:0000160">
    <property type="term" value="P:phosphorelay signal transduction system"/>
    <property type="evidence" value="ECO:0007669"/>
    <property type="project" value="InterPro"/>
</dbReference>
<dbReference type="PROSITE" id="PS00675">
    <property type="entry name" value="SIGMA54_INTERACT_1"/>
    <property type="match status" value="1"/>
</dbReference>
<evidence type="ECO:0000256" key="2">
    <source>
        <dbReference type="ARBA" id="ARBA00022840"/>
    </source>
</evidence>
<dbReference type="Pfam" id="PF25601">
    <property type="entry name" value="AAA_lid_14"/>
    <property type="match status" value="1"/>
</dbReference>
<dbReference type="FunFam" id="3.40.50.300:FF:000006">
    <property type="entry name" value="DNA-binding transcriptional regulator NtrC"/>
    <property type="match status" value="1"/>
</dbReference>
<reference evidence="9" key="1">
    <citation type="submission" date="2020-10" db="EMBL/GenBank/DDBJ databases">
        <title>Connecting structure to function with the recovery of over 1000 high-quality activated sludge metagenome-assembled genomes encoding full-length rRNA genes using long-read sequencing.</title>
        <authorList>
            <person name="Singleton C.M."/>
            <person name="Petriglieri F."/>
            <person name="Kristensen J.M."/>
            <person name="Kirkegaard R.H."/>
            <person name="Michaelsen T.Y."/>
            <person name="Andersen M.H."/>
            <person name="Karst S.M."/>
            <person name="Dueholm M.S."/>
            <person name="Nielsen P.H."/>
            <person name="Albertsen M."/>
        </authorList>
    </citation>
    <scope>NUCLEOTIDE SEQUENCE</scope>
    <source>
        <strain evidence="9">Bjer_18-Q3-R1-45_BAT3C.347</strain>
    </source>
</reference>
<dbReference type="InterPro" id="IPR011006">
    <property type="entry name" value="CheY-like_superfamily"/>
</dbReference>
<dbReference type="SUPFAM" id="SSF46689">
    <property type="entry name" value="Homeodomain-like"/>
    <property type="match status" value="1"/>
</dbReference>
<dbReference type="Gene3D" id="3.40.50.2300">
    <property type="match status" value="1"/>
</dbReference>
<dbReference type="Pfam" id="PF00072">
    <property type="entry name" value="Response_reg"/>
    <property type="match status" value="1"/>
</dbReference>
<dbReference type="SUPFAM" id="SSF52540">
    <property type="entry name" value="P-loop containing nucleoside triphosphate hydrolases"/>
    <property type="match status" value="1"/>
</dbReference>
<dbReference type="InterPro" id="IPR058245">
    <property type="entry name" value="NreC/VraR/RcsB-like_REC"/>
</dbReference>
<dbReference type="SMART" id="SM00382">
    <property type="entry name" value="AAA"/>
    <property type="match status" value="1"/>
</dbReference>
<keyword evidence="5" id="KW-0804">Transcription</keyword>
<dbReference type="PROSITE" id="PS50045">
    <property type="entry name" value="SIGMA54_INTERACT_4"/>
    <property type="match status" value="1"/>
</dbReference>
<dbReference type="CDD" id="cd17535">
    <property type="entry name" value="REC_NarL-like"/>
    <property type="match status" value="1"/>
</dbReference>
<dbReference type="PRINTS" id="PR01590">
    <property type="entry name" value="HTHFIS"/>
</dbReference>
<feature type="domain" description="Sigma-54 factor interaction" evidence="7">
    <location>
        <begin position="148"/>
        <end position="378"/>
    </location>
</feature>
<dbReference type="InterPro" id="IPR027417">
    <property type="entry name" value="P-loop_NTPase"/>
</dbReference>
<feature type="modified residue" description="4-aspartylphosphate" evidence="6">
    <location>
        <position position="60"/>
    </location>
</feature>
<dbReference type="CDD" id="cd00009">
    <property type="entry name" value="AAA"/>
    <property type="match status" value="1"/>
</dbReference>
<dbReference type="Gene3D" id="3.40.50.300">
    <property type="entry name" value="P-loop containing nucleotide triphosphate hydrolases"/>
    <property type="match status" value="1"/>
</dbReference>
<dbReference type="Proteomes" id="UP000807785">
    <property type="component" value="Unassembled WGS sequence"/>
</dbReference>
<dbReference type="InterPro" id="IPR058031">
    <property type="entry name" value="AAA_lid_NorR"/>
</dbReference>
<evidence type="ECO:0000256" key="4">
    <source>
        <dbReference type="ARBA" id="ARBA00023125"/>
    </source>
</evidence>
<dbReference type="InterPro" id="IPR009057">
    <property type="entry name" value="Homeodomain-like_sf"/>
</dbReference>
<dbReference type="SMART" id="SM00448">
    <property type="entry name" value="REC"/>
    <property type="match status" value="1"/>
</dbReference>
<feature type="domain" description="Response regulatory" evidence="8">
    <location>
        <begin position="10"/>
        <end position="130"/>
    </location>
</feature>
<keyword evidence="3" id="KW-0805">Transcription regulation</keyword>
<evidence type="ECO:0000313" key="9">
    <source>
        <dbReference type="EMBL" id="MBK6975174.1"/>
    </source>
</evidence>
<dbReference type="GO" id="GO:0005524">
    <property type="term" value="F:ATP binding"/>
    <property type="evidence" value="ECO:0007669"/>
    <property type="project" value="UniProtKB-KW"/>
</dbReference>
<evidence type="ECO:0000259" key="8">
    <source>
        <dbReference type="PROSITE" id="PS50110"/>
    </source>
</evidence>
<evidence type="ECO:0000256" key="6">
    <source>
        <dbReference type="PROSITE-ProRule" id="PRU00169"/>
    </source>
</evidence>
<dbReference type="Gene3D" id="1.10.8.60">
    <property type="match status" value="1"/>
</dbReference>
<dbReference type="GO" id="GO:0043565">
    <property type="term" value="F:sequence-specific DNA binding"/>
    <property type="evidence" value="ECO:0007669"/>
    <property type="project" value="InterPro"/>
</dbReference>
<evidence type="ECO:0000256" key="5">
    <source>
        <dbReference type="ARBA" id="ARBA00023163"/>
    </source>
</evidence>
<dbReference type="SUPFAM" id="SSF52172">
    <property type="entry name" value="CheY-like"/>
    <property type="match status" value="1"/>
</dbReference>
<dbReference type="Pfam" id="PF00158">
    <property type="entry name" value="Sigma54_activat"/>
    <property type="match status" value="1"/>
</dbReference>
<dbReference type="InterPro" id="IPR003593">
    <property type="entry name" value="AAA+_ATPase"/>
</dbReference>
<comment type="caution">
    <text evidence="9">The sequence shown here is derived from an EMBL/GenBank/DDBJ whole genome shotgun (WGS) entry which is preliminary data.</text>
</comment>
<dbReference type="PANTHER" id="PTHR32071:SF117">
    <property type="entry name" value="PTS-DEPENDENT DIHYDROXYACETONE KINASE OPERON REGULATORY PROTEIN-RELATED"/>
    <property type="match status" value="1"/>
</dbReference>
<dbReference type="InterPro" id="IPR001789">
    <property type="entry name" value="Sig_transdc_resp-reg_receiver"/>
</dbReference>
<dbReference type="GO" id="GO:0006355">
    <property type="term" value="P:regulation of DNA-templated transcription"/>
    <property type="evidence" value="ECO:0007669"/>
    <property type="project" value="InterPro"/>
</dbReference>
<dbReference type="Pfam" id="PF02954">
    <property type="entry name" value="HTH_8"/>
    <property type="match status" value="1"/>
</dbReference>
<accession>A0A9D7HNG2</accession>
<keyword evidence="4" id="KW-0238">DNA-binding</keyword>
<dbReference type="AlphaFoldDB" id="A0A9D7HNG2"/>
<gene>
    <name evidence="9" type="ORF">IPH26_20285</name>
</gene>
<evidence type="ECO:0000313" key="10">
    <source>
        <dbReference type="Proteomes" id="UP000807785"/>
    </source>
</evidence>
<keyword evidence="6" id="KW-0597">Phosphoprotein</keyword>
<name>A0A9D7HNG2_9PROT</name>
<dbReference type="InterPro" id="IPR002197">
    <property type="entry name" value="HTH_Fis"/>
</dbReference>
<organism evidence="9 10">
    <name type="scientific">Candidatus Methylophosphatis roskildensis</name>
    <dbReference type="NCBI Taxonomy" id="2899263"/>
    <lineage>
        <taxon>Bacteria</taxon>
        <taxon>Pseudomonadati</taxon>
        <taxon>Pseudomonadota</taxon>
        <taxon>Betaproteobacteria</taxon>
        <taxon>Nitrosomonadales</taxon>
        <taxon>Sterolibacteriaceae</taxon>
        <taxon>Candidatus Methylophosphatis</taxon>
    </lineage>
</organism>
<dbReference type="InterPro" id="IPR025944">
    <property type="entry name" value="Sigma_54_int_dom_CS"/>
</dbReference>
<keyword evidence="1" id="KW-0547">Nucleotide-binding</keyword>
<proteinExistence type="predicted"/>
<keyword evidence="2" id="KW-0067">ATP-binding</keyword>
<evidence type="ECO:0000256" key="1">
    <source>
        <dbReference type="ARBA" id="ARBA00022741"/>
    </source>
</evidence>